<feature type="signal peptide" evidence="2">
    <location>
        <begin position="1"/>
        <end position="21"/>
    </location>
</feature>
<gene>
    <name evidence="5" type="ORF">BDV35DRAFT_405022</name>
</gene>
<feature type="compositionally biased region" description="Pro residues" evidence="1">
    <location>
        <begin position="482"/>
        <end position="494"/>
    </location>
</feature>
<name>A0A5N6HCX8_ASPFL</name>
<dbReference type="AlphaFoldDB" id="A0A5N6HCX8"/>
<organism evidence="5">
    <name type="scientific">Aspergillus flavus</name>
    <dbReference type="NCBI Taxonomy" id="5059"/>
    <lineage>
        <taxon>Eukaryota</taxon>
        <taxon>Fungi</taxon>
        <taxon>Dikarya</taxon>
        <taxon>Ascomycota</taxon>
        <taxon>Pezizomycotina</taxon>
        <taxon>Eurotiomycetes</taxon>
        <taxon>Eurotiomycetidae</taxon>
        <taxon>Eurotiales</taxon>
        <taxon>Aspergillaceae</taxon>
        <taxon>Aspergillus</taxon>
        <taxon>Aspergillus subgen. Circumdati</taxon>
    </lineage>
</organism>
<dbReference type="EMBL" id="ML734555">
    <property type="protein sequence ID" value="KAB8252382.1"/>
    <property type="molecule type" value="Genomic_DNA"/>
</dbReference>
<protein>
    <recommendedName>
        <fullName evidence="6">GPI anchored protein</fullName>
    </recommendedName>
</protein>
<dbReference type="Pfam" id="PF22974">
    <property type="entry name" value="DUF7029"/>
    <property type="match status" value="1"/>
</dbReference>
<evidence type="ECO:0000256" key="2">
    <source>
        <dbReference type="SAM" id="SignalP"/>
    </source>
</evidence>
<feature type="domain" description="DUF7223" evidence="4">
    <location>
        <begin position="217"/>
        <end position="480"/>
    </location>
</feature>
<feature type="compositionally biased region" description="Basic residues" evidence="1">
    <location>
        <begin position="549"/>
        <end position="567"/>
    </location>
</feature>
<evidence type="ECO:0000313" key="5">
    <source>
        <dbReference type="EMBL" id="KAB8252382.1"/>
    </source>
</evidence>
<dbReference type="InterPro" id="IPR055647">
    <property type="entry name" value="DUF7223"/>
</dbReference>
<dbReference type="Proteomes" id="UP000325434">
    <property type="component" value="Unassembled WGS sequence"/>
</dbReference>
<dbReference type="VEuPathDB" id="FungiDB:AFLA_011851"/>
<sequence>MYLARAWLALWLVLHAQQGQTLVLEEISHTQVEPNPLVVRGVEHTNLDLLKQDSFYYSGEQNGQSSFANFTVSLDGEQENIVSMERFEDLLESVHCTNTSVVMSFKEEQAFTYAEHAWQWVNDMGNRTFVLIVGKGCCKWNTNRLPFVISKVTSDENTKTMKLHGEGSSWLEIAHTYELNIGQQRASTSTARRDIDRSASLEFNHVIPVKSGRLPDDNIDVTWECADCSTQGAFELDFHVKTVAGIPKTGSLHLSPNGVSATFMPRLALDGDLKDQKSGEIDLGRIPITGISIPGGILNIGPQMVFSLGYVIGPLTGSATVTAGITANLDDSAEVSIDLESRSVDSDGWTPSVEAIPMSVDAELEGEIELYPKASLQISAQVIGNVPVSTNKTSRLTEIGKGVEVGLNLRPSLAATMAAIHSTDGACPDDPKHRENGVTVDPSASVSLNFEATFGDNNGEPDVNHVLAEYTAPLESRCYPLGPEPSSTPTPSGSPTPSSSAHPTSSEIPSSSSDAPTSSTTPSSVPPSSSTSPSSSILPSTSSATQPSKRAHHHHRRMGSHQRHRLL</sequence>
<reference evidence="5" key="1">
    <citation type="submission" date="2019-04" db="EMBL/GenBank/DDBJ databases">
        <title>Friends and foes A comparative genomics study of 23 Aspergillus species from section Flavi.</title>
        <authorList>
            <consortium name="DOE Joint Genome Institute"/>
            <person name="Kjaerbolling I."/>
            <person name="Vesth T."/>
            <person name="Frisvad J.C."/>
            <person name="Nybo J.L."/>
            <person name="Theobald S."/>
            <person name="Kildgaard S."/>
            <person name="Isbrandt T."/>
            <person name="Kuo A."/>
            <person name="Sato A."/>
            <person name="Lyhne E.K."/>
            <person name="Kogle M.E."/>
            <person name="Wiebenga A."/>
            <person name="Kun R.S."/>
            <person name="Lubbers R.J."/>
            <person name="Makela M.R."/>
            <person name="Barry K."/>
            <person name="Chovatia M."/>
            <person name="Clum A."/>
            <person name="Daum C."/>
            <person name="Haridas S."/>
            <person name="He G."/>
            <person name="LaButti K."/>
            <person name="Lipzen A."/>
            <person name="Mondo S."/>
            <person name="Riley R."/>
            <person name="Salamov A."/>
            <person name="Simmons B.A."/>
            <person name="Magnuson J.K."/>
            <person name="Henrissat B."/>
            <person name="Mortensen U.H."/>
            <person name="Larsen T.O."/>
            <person name="Devries R.P."/>
            <person name="Grigoriev I.V."/>
            <person name="Machida M."/>
            <person name="Baker S.E."/>
            <person name="Andersen M.R."/>
        </authorList>
    </citation>
    <scope>NUCLEOTIDE SEQUENCE [LARGE SCALE GENOMIC DNA]</scope>
    <source>
        <strain evidence="5">CBS 121.62</strain>
    </source>
</reference>
<feature type="chain" id="PRO_5024901934" description="GPI anchored protein" evidence="2">
    <location>
        <begin position="22"/>
        <end position="567"/>
    </location>
</feature>
<evidence type="ECO:0000259" key="3">
    <source>
        <dbReference type="Pfam" id="PF22974"/>
    </source>
</evidence>
<evidence type="ECO:0000256" key="1">
    <source>
        <dbReference type="SAM" id="MobiDB-lite"/>
    </source>
</evidence>
<evidence type="ECO:0000259" key="4">
    <source>
        <dbReference type="Pfam" id="PF23865"/>
    </source>
</evidence>
<dbReference type="InterPro" id="IPR054293">
    <property type="entry name" value="DUF7029"/>
</dbReference>
<feature type="domain" description="DUF7029" evidence="3">
    <location>
        <begin position="77"/>
        <end position="178"/>
    </location>
</feature>
<accession>A0A5N6HCX8</accession>
<feature type="region of interest" description="Disordered" evidence="1">
    <location>
        <begin position="477"/>
        <end position="567"/>
    </location>
</feature>
<evidence type="ECO:0008006" key="6">
    <source>
        <dbReference type="Google" id="ProtNLM"/>
    </source>
</evidence>
<dbReference type="VEuPathDB" id="FungiDB:F9C07_2283825"/>
<dbReference type="Pfam" id="PF23865">
    <property type="entry name" value="DUF7223"/>
    <property type="match status" value="1"/>
</dbReference>
<feature type="compositionally biased region" description="Low complexity" evidence="1">
    <location>
        <begin position="495"/>
        <end position="543"/>
    </location>
</feature>
<keyword evidence="2" id="KW-0732">Signal</keyword>
<proteinExistence type="predicted"/>